<evidence type="ECO:0000313" key="15">
    <source>
        <dbReference type="Proteomes" id="UP000217648"/>
    </source>
</evidence>
<name>A0A181VGI0_9ENTR</name>
<dbReference type="AlphaFoldDB" id="A0A181VGI0"/>
<dbReference type="Proteomes" id="UP000217648">
    <property type="component" value="Unassembled WGS sequence"/>
</dbReference>
<comment type="caution">
    <text evidence="14">The sequence shown here is derived from an EMBL/GenBank/DDBJ whole genome shotgun (WGS) entry which is preliminary data.</text>
</comment>
<feature type="domain" description="ABC transmembrane type-1" evidence="12">
    <location>
        <begin position="15"/>
        <end position="216"/>
    </location>
</feature>
<evidence type="ECO:0000256" key="1">
    <source>
        <dbReference type="ARBA" id="ARBA00004429"/>
    </source>
</evidence>
<evidence type="ECO:0000256" key="11">
    <source>
        <dbReference type="RuleBase" id="RU363032"/>
    </source>
</evidence>
<sequence>MIIDFAFLGETLLKLGAALPVTLGLFICSFMLGGVLALGVLALRMSRWPLASGFAKGYILIFRGSPLLIQLFLIYYGLGQFGVIRHSFLWPLLREPFICAVLALALCTAAYTAEILRGGLLAIPPGQIEAGQACGMSRWLLLRRIIAPVMLRYALPAYSTEAILLVKSTALASLVTVWDVTGVAQQIIQRTYRTMEVFLCAAAIYLLLNFIIVQLYALLERRLTPHTRPNPATVSLKPITKGE</sequence>
<dbReference type="InterPro" id="IPR043429">
    <property type="entry name" value="ArtM/GltK/GlnP/TcyL/YhdX-like"/>
</dbReference>
<keyword evidence="3 11" id="KW-0813">Transport</keyword>
<evidence type="ECO:0000256" key="10">
    <source>
        <dbReference type="ARBA" id="ARBA00040319"/>
    </source>
</evidence>
<evidence type="ECO:0000256" key="9">
    <source>
        <dbReference type="ARBA" id="ARBA00023136"/>
    </source>
</evidence>
<dbReference type="CDD" id="cd06261">
    <property type="entry name" value="TM_PBP2"/>
    <property type="match status" value="1"/>
</dbReference>
<dbReference type="PANTHER" id="PTHR30614">
    <property type="entry name" value="MEMBRANE COMPONENT OF AMINO ACID ABC TRANSPORTER"/>
    <property type="match status" value="1"/>
</dbReference>
<dbReference type="Gene3D" id="1.10.3720.10">
    <property type="entry name" value="MetI-like"/>
    <property type="match status" value="1"/>
</dbReference>
<keyword evidence="6 11" id="KW-0812">Transmembrane</keyword>
<comment type="similarity">
    <text evidence="2">Belongs to the binding-protein-dependent transport system permease family. HisMQ subfamily.</text>
</comment>
<accession>A0A2A5MII4</accession>
<proteinExistence type="inferred from homology"/>
<evidence type="ECO:0000256" key="4">
    <source>
        <dbReference type="ARBA" id="ARBA00022475"/>
    </source>
</evidence>
<dbReference type="InterPro" id="IPR000515">
    <property type="entry name" value="MetI-like"/>
</dbReference>
<evidence type="ECO:0000313" key="14">
    <source>
        <dbReference type="EMBL" id="PCM60734.1"/>
    </source>
</evidence>
<reference evidence="14 15" key="1">
    <citation type="submission" date="2017-09" db="EMBL/GenBank/DDBJ databases">
        <title>Mdr eskape-Ghana.</title>
        <authorList>
            <person name="Agyepong N."/>
            <person name="Janice J."/>
            <person name="Samuelsen O."/>
            <person name="Owusu-Ofori A."/>
            <person name="Sundsfjord A."/>
            <person name="Essack S."/>
            <person name="Pedersen T."/>
        </authorList>
    </citation>
    <scope>NUCLEOTIDE SEQUENCE [LARGE SCALE GENOMIC DNA]</scope>
    <source>
        <strain evidence="14 15">46</strain>
    </source>
</reference>
<dbReference type="RefSeq" id="WP_004203893.1">
    <property type="nucleotide sequence ID" value="NZ_AOGO01000013.1"/>
</dbReference>
<dbReference type="GO" id="GO:0006865">
    <property type="term" value="P:amino acid transport"/>
    <property type="evidence" value="ECO:0007669"/>
    <property type="project" value="UniProtKB-KW"/>
</dbReference>
<dbReference type="GO" id="GO:0043190">
    <property type="term" value="C:ATP-binding cassette (ABC) transporter complex"/>
    <property type="evidence" value="ECO:0007669"/>
    <property type="project" value="InterPro"/>
</dbReference>
<evidence type="ECO:0000256" key="2">
    <source>
        <dbReference type="ARBA" id="ARBA00010072"/>
    </source>
</evidence>
<dbReference type="PROSITE" id="PS50928">
    <property type="entry name" value="ABC_TM1"/>
    <property type="match status" value="1"/>
</dbReference>
<feature type="transmembrane region" description="Helical" evidence="11">
    <location>
        <begin position="197"/>
        <end position="219"/>
    </location>
</feature>
<dbReference type="Pfam" id="PF00528">
    <property type="entry name" value="BPD_transp_1"/>
    <property type="match status" value="1"/>
</dbReference>
<keyword evidence="4" id="KW-1003">Cell membrane</keyword>
<dbReference type="InterPro" id="IPR010065">
    <property type="entry name" value="AA_ABC_transptr_permease_3TM"/>
</dbReference>
<keyword evidence="9 11" id="KW-0472">Membrane</keyword>
<dbReference type="EMBL" id="JACNQW010000010">
    <property type="protein sequence ID" value="MBC5046997.1"/>
    <property type="molecule type" value="Genomic_DNA"/>
</dbReference>
<evidence type="ECO:0000259" key="12">
    <source>
        <dbReference type="PROSITE" id="PS50928"/>
    </source>
</evidence>
<feature type="transmembrane region" description="Helical" evidence="11">
    <location>
        <begin position="88"/>
        <end position="111"/>
    </location>
</feature>
<dbReference type="GO" id="GO:0022857">
    <property type="term" value="F:transmembrane transporter activity"/>
    <property type="evidence" value="ECO:0007669"/>
    <property type="project" value="InterPro"/>
</dbReference>
<evidence type="ECO:0000256" key="8">
    <source>
        <dbReference type="ARBA" id="ARBA00022989"/>
    </source>
</evidence>
<accession>A0A181VGI0</accession>
<keyword evidence="5" id="KW-0997">Cell inner membrane</keyword>
<gene>
    <name evidence="14" type="ORF">CP911_15710</name>
    <name evidence="13" type="ORF">H8L09_16695</name>
</gene>
<evidence type="ECO:0000256" key="7">
    <source>
        <dbReference type="ARBA" id="ARBA00022970"/>
    </source>
</evidence>
<reference evidence="13" key="2">
    <citation type="submission" date="2020-08" db="EMBL/GenBank/DDBJ databases">
        <title>Genomic evolution and epidemiology of Klebsiella pneumoniae from a major hospital in Beijing, China, over a fifteen-year period: dissemination of known and novel high-risk clones.</title>
        <authorList>
            <person name="Palmieri M."/>
        </authorList>
    </citation>
    <scope>NUCLEOTIDE SEQUENCE</scope>
    <source>
        <strain evidence="13">K7050</strain>
    </source>
</reference>
<evidence type="ECO:0000256" key="6">
    <source>
        <dbReference type="ARBA" id="ARBA00022692"/>
    </source>
</evidence>
<evidence type="ECO:0000256" key="3">
    <source>
        <dbReference type="ARBA" id="ARBA00022448"/>
    </source>
</evidence>
<protein>
    <recommendedName>
        <fullName evidence="10">Arginine ABC transporter permease protein ArtM</fullName>
    </recommendedName>
</protein>
<dbReference type="InterPro" id="IPR035906">
    <property type="entry name" value="MetI-like_sf"/>
</dbReference>
<dbReference type="NCBIfam" id="TIGR01726">
    <property type="entry name" value="HEQRo_perm_3TM"/>
    <property type="match status" value="1"/>
</dbReference>
<organism evidence="14 15">
    <name type="scientific">Klebsiella quasipneumoniae</name>
    <dbReference type="NCBI Taxonomy" id="1463165"/>
    <lineage>
        <taxon>Bacteria</taxon>
        <taxon>Pseudomonadati</taxon>
        <taxon>Pseudomonadota</taxon>
        <taxon>Gammaproteobacteria</taxon>
        <taxon>Enterobacterales</taxon>
        <taxon>Enterobacteriaceae</taxon>
        <taxon>Klebsiella/Raoultella group</taxon>
        <taxon>Klebsiella</taxon>
        <taxon>Klebsiella pneumoniae complex</taxon>
    </lineage>
</organism>
<dbReference type="EMBL" id="NXHG01000008">
    <property type="protein sequence ID" value="PCM60734.1"/>
    <property type="molecule type" value="Genomic_DNA"/>
</dbReference>
<evidence type="ECO:0000313" key="13">
    <source>
        <dbReference type="EMBL" id="MBC5046997.1"/>
    </source>
</evidence>
<dbReference type="SUPFAM" id="SSF161098">
    <property type="entry name" value="MetI-like"/>
    <property type="match status" value="1"/>
</dbReference>
<feature type="transmembrane region" description="Helical" evidence="11">
    <location>
        <begin position="17"/>
        <end position="43"/>
    </location>
</feature>
<evidence type="ECO:0000256" key="5">
    <source>
        <dbReference type="ARBA" id="ARBA00022519"/>
    </source>
</evidence>
<comment type="subcellular location">
    <subcellularLocation>
        <location evidence="1">Cell inner membrane</location>
        <topology evidence="1">Multi-pass membrane protein</topology>
    </subcellularLocation>
    <subcellularLocation>
        <location evidence="11">Cell membrane</location>
        <topology evidence="11">Multi-pass membrane protein</topology>
    </subcellularLocation>
</comment>
<dbReference type="KEGG" id="kqu:AVR78_15870"/>
<keyword evidence="8 11" id="KW-1133">Transmembrane helix</keyword>
<feature type="transmembrane region" description="Helical" evidence="11">
    <location>
        <begin position="55"/>
        <end position="76"/>
    </location>
</feature>
<dbReference type="PANTHER" id="PTHR30614:SF10">
    <property type="entry name" value="ARGININE ABC TRANSPORTER PERMEASE PROTEIN ARTM"/>
    <property type="match status" value="1"/>
</dbReference>
<keyword evidence="7" id="KW-0029">Amino-acid transport</keyword>
<dbReference type="Proteomes" id="UP000646540">
    <property type="component" value="Unassembled WGS sequence"/>
</dbReference>